<evidence type="ECO:0000313" key="3">
    <source>
        <dbReference type="Proteomes" id="UP000017781"/>
    </source>
</evidence>
<keyword evidence="1" id="KW-0175">Coiled coil</keyword>
<sequence length="80" mass="9398">MTAAITKFIVDSTPYIATIVSTLVAYLTYHEGKRKNKHDEAMDLLDRVNKDNDRLREENEELKNKNVQLIRELEELRHAK</sequence>
<dbReference type="KEGG" id="vg:17503433"/>
<proteinExistence type="predicted"/>
<organism evidence="2 3">
    <name type="scientific">Lactobacillus phage J-1</name>
    <dbReference type="NCBI Taxonomy" id="1414736"/>
    <lineage>
        <taxon>Viruses</taxon>
        <taxon>Duplodnaviria</taxon>
        <taxon>Heunggongvirae</taxon>
        <taxon>Uroviricota</taxon>
        <taxon>Caudoviricetes</taxon>
        <taxon>Junavirus</taxon>
        <taxon>Junavirus J1</taxon>
    </lineage>
</organism>
<accession>U5U3S4</accession>
<dbReference type="GeneID" id="17503433"/>
<evidence type="ECO:0000313" key="2">
    <source>
        <dbReference type="EMBL" id="AGZ17308.1"/>
    </source>
</evidence>
<gene>
    <name evidence="2" type="ORF">J1_21</name>
</gene>
<dbReference type="RefSeq" id="YP_008767264.1">
    <property type="nucleotide sequence ID" value="NC_022756.1"/>
</dbReference>
<keyword evidence="3" id="KW-1185">Reference proteome</keyword>
<name>U5U3S4_9CAUD</name>
<dbReference type="Proteomes" id="UP000017781">
    <property type="component" value="Segment"/>
</dbReference>
<feature type="coiled-coil region" evidence="1">
    <location>
        <begin position="38"/>
        <end position="79"/>
    </location>
</feature>
<protein>
    <submittedName>
        <fullName evidence="2">Uncharacterized protein</fullName>
    </submittedName>
</protein>
<reference evidence="2 3" key="1">
    <citation type="journal article" date="2014" name="Genome Announc.">
        <title>Complete Genome Sequences of Lactobacillus Phages J-1 and PL-1.</title>
        <authorList>
            <person name="Dieterle M.E."/>
            <person name="Jacobs-Sera D."/>
            <person name="Russell D."/>
            <person name="Hatfull G."/>
            <person name="Piuri M."/>
        </authorList>
    </citation>
    <scope>NUCLEOTIDE SEQUENCE [LARGE SCALE GENOMIC DNA]</scope>
</reference>
<evidence type="ECO:0000256" key="1">
    <source>
        <dbReference type="SAM" id="Coils"/>
    </source>
</evidence>
<dbReference type="OrthoDB" id="28036at10239"/>
<dbReference type="EMBL" id="KC171646">
    <property type="protein sequence ID" value="AGZ17308.1"/>
    <property type="molecule type" value="Genomic_DNA"/>
</dbReference>